<dbReference type="PIRSF" id="PIRSF002888">
    <property type="entry name" value="FliM"/>
    <property type="match status" value="1"/>
</dbReference>
<dbReference type="EMBL" id="FOIL01000005">
    <property type="protein sequence ID" value="SET09942.1"/>
    <property type="molecule type" value="Genomic_DNA"/>
</dbReference>
<feature type="region of interest" description="Disordered" evidence="10">
    <location>
        <begin position="337"/>
        <end position="372"/>
    </location>
</feature>
<keyword evidence="12" id="KW-0966">Cell projection</keyword>
<dbReference type="STRING" id="1526.SAMN02910262_00874"/>
<dbReference type="OrthoDB" id="9806941at2"/>
<keyword evidence="12" id="KW-0282">Flagellum</keyword>
<evidence type="ECO:0000256" key="1">
    <source>
        <dbReference type="ARBA" id="ARBA00004117"/>
    </source>
</evidence>
<keyword evidence="13" id="KW-1185">Reference proteome</keyword>
<feature type="region of interest" description="Disordered" evidence="10">
    <location>
        <begin position="17"/>
        <end position="37"/>
    </location>
</feature>
<protein>
    <recommendedName>
        <fullName evidence="4">Flagellar motor switch protein FliM</fullName>
    </recommendedName>
</protein>
<evidence type="ECO:0000313" key="13">
    <source>
        <dbReference type="Proteomes" id="UP000199820"/>
    </source>
</evidence>
<dbReference type="eggNOG" id="COG1868">
    <property type="taxonomic scope" value="Bacteria"/>
</dbReference>
<evidence type="ECO:0000256" key="6">
    <source>
        <dbReference type="ARBA" id="ARBA00022500"/>
    </source>
</evidence>
<comment type="similarity">
    <text evidence="3">Belongs to the FliM family.</text>
</comment>
<proteinExistence type="inferred from homology"/>
<evidence type="ECO:0000256" key="8">
    <source>
        <dbReference type="ARBA" id="ARBA00023136"/>
    </source>
</evidence>
<dbReference type="SUPFAM" id="SSF101801">
    <property type="entry name" value="Surface presentation of antigens (SPOA)"/>
    <property type="match status" value="1"/>
</dbReference>
<evidence type="ECO:0000256" key="7">
    <source>
        <dbReference type="ARBA" id="ARBA00022779"/>
    </source>
</evidence>
<dbReference type="Pfam" id="PF02154">
    <property type="entry name" value="FliM"/>
    <property type="match status" value="1"/>
</dbReference>
<evidence type="ECO:0000259" key="11">
    <source>
        <dbReference type="Pfam" id="PF01052"/>
    </source>
</evidence>
<dbReference type="PANTHER" id="PTHR30034:SF6">
    <property type="entry name" value="YOP PROTEINS TRANSLOCATION PROTEIN Q"/>
    <property type="match status" value="1"/>
</dbReference>
<dbReference type="InterPro" id="IPR036429">
    <property type="entry name" value="SpoA-like_sf"/>
</dbReference>
<evidence type="ECO:0000256" key="2">
    <source>
        <dbReference type="ARBA" id="ARBA00004202"/>
    </source>
</evidence>
<dbReference type="SUPFAM" id="SSF103039">
    <property type="entry name" value="CheC-like"/>
    <property type="match status" value="1"/>
</dbReference>
<evidence type="ECO:0000256" key="10">
    <source>
        <dbReference type="SAM" id="MobiDB-lite"/>
    </source>
</evidence>
<keyword evidence="9" id="KW-0975">Bacterial flagellum</keyword>
<dbReference type="Proteomes" id="UP000199820">
    <property type="component" value="Unassembled WGS sequence"/>
</dbReference>
<sequence>MADVLSQSQIDELLKSMAGAAPEEKSAPEEAKPAEKKEELNKYDFYSPRKFTKEKIKLLRSIFENYARILTSQVNGLFRVMTDITVIELRETRYYEYVNSFHENDCMTIVDTYVPEMGKNNIPMMFYITPGLIIILINHMLGGGDQIIQVDDDYRYTDVEMALYKRALEYIIHAMNDGFSNYINVDFRMQRVEENPSMQQEVGLDETVVMIVLNVDVSGLAAEKIRICIPGTLLEHIFRVIDNRKHLARGFAYENNTDTIMEHLKGSTFPMTAQLGVVKLDISDLYHLQVGDVIDMNKPKDSTVRLFVGRQPWFHGTMGVYKKNISVSITDLITDQKLDDEETEEEEGTIAEVIKAVEESPEIAESTADTEG</sequence>
<dbReference type="RefSeq" id="WP_074648566.1">
    <property type="nucleotide sequence ID" value="NZ_FOIL01000005.1"/>
</dbReference>
<accession>A0A1I0BS98</accession>
<evidence type="ECO:0000256" key="4">
    <source>
        <dbReference type="ARBA" id="ARBA00021898"/>
    </source>
</evidence>
<feature type="domain" description="Flagellar motor switch protein FliN-like C-terminal" evidence="11">
    <location>
        <begin position="263"/>
        <end position="333"/>
    </location>
</feature>
<dbReference type="GO" id="GO:0050918">
    <property type="term" value="P:positive chemotaxis"/>
    <property type="evidence" value="ECO:0007669"/>
    <property type="project" value="TreeGrafter"/>
</dbReference>
<comment type="subcellular location">
    <subcellularLocation>
        <location evidence="1">Bacterial flagellum basal body</location>
    </subcellularLocation>
    <subcellularLocation>
        <location evidence="2">Cell membrane</location>
        <topology evidence="2">Peripheral membrane protein</topology>
    </subcellularLocation>
</comment>
<dbReference type="Pfam" id="PF01052">
    <property type="entry name" value="FliMN_C"/>
    <property type="match status" value="1"/>
</dbReference>
<dbReference type="GO" id="GO:0009425">
    <property type="term" value="C:bacterial-type flagellum basal body"/>
    <property type="evidence" value="ECO:0007669"/>
    <property type="project" value="UniProtKB-SubCell"/>
</dbReference>
<name>A0A1I0BS98_9FIRM</name>
<keyword evidence="8" id="KW-0472">Membrane</keyword>
<reference evidence="13" key="1">
    <citation type="submission" date="2016-10" db="EMBL/GenBank/DDBJ databases">
        <authorList>
            <person name="Varghese N."/>
            <person name="Submissions S."/>
        </authorList>
    </citation>
    <scope>NUCLEOTIDE SEQUENCE [LARGE SCALE GENOMIC DNA]</scope>
    <source>
        <strain evidence="13">KH1P1</strain>
    </source>
</reference>
<dbReference type="InterPro" id="IPR001543">
    <property type="entry name" value="FliN-like_C"/>
</dbReference>
<organism evidence="12 13">
    <name type="scientific">[Clostridium] aminophilum</name>
    <dbReference type="NCBI Taxonomy" id="1526"/>
    <lineage>
        <taxon>Bacteria</taxon>
        <taxon>Bacillati</taxon>
        <taxon>Bacillota</taxon>
        <taxon>Clostridia</taxon>
        <taxon>Lachnospirales</taxon>
        <taxon>Lachnospiraceae</taxon>
    </lineage>
</organism>
<keyword evidence="5" id="KW-1003">Cell membrane</keyword>
<dbReference type="PRINTS" id="PR00955">
    <property type="entry name" value="FLGMOTORFLIM"/>
</dbReference>
<dbReference type="InterPro" id="IPR028976">
    <property type="entry name" value="CheC-like_sf"/>
</dbReference>
<dbReference type="Gene3D" id="3.40.1550.10">
    <property type="entry name" value="CheC-like"/>
    <property type="match status" value="1"/>
</dbReference>
<dbReference type="GO" id="GO:0003774">
    <property type="term" value="F:cytoskeletal motor activity"/>
    <property type="evidence" value="ECO:0007669"/>
    <property type="project" value="InterPro"/>
</dbReference>
<gene>
    <name evidence="12" type="ORF">SAMN04487771_100520</name>
</gene>
<dbReference type="GO" id="GO:0005886">
    <property type="term" value="C:plasma membrane"/>
    <property type="evidence" value="ECO:0007669"/>
    <property type="project" value="UniProtKB-SubCell"/>
</dbReference>
<evidence type="ECO:0000256" key="9">
    <source>
        <dbReference type="ARBA" id="ARBA00023143"/>
    </source>
</evidence>
<keyword evidence="12" id="KW-0969">Cilium</keyword>
<dbReference type="AlphaFoldDB" id="A0A1I0BS98"/>
<dbReference type="CDD" id="cd17908">
    <property type="entry name" value="FliM"/>
    <property type="match status" value="1"/>
</dbReference>
<feature type="compositionally biased region" description="Basic and acidic residues" evidence="10">
    <location>
        <begin position="22"/>
        <end position="37"/>
    </location>
</feature>
<evidence type="ECO:0000313" key="12">
    <source>
        <dbReference type="EMBL" id="SET09942.1"/>
    </source>
</evidence>
<dbReference type="InterPro" id="IPR001689">
    <property type="entry name" value="Flag_FliM"/>
</dbReference>
<dbReference type="GO" id="GO:0071978">
    <property type="term" value="P:bacterial-type flagellum-dependent swarming motility"/>
    <property type="evidence" value="ECO:0007669"/>
    <property type="project" value="TreeGrafter"/>
</dbReference>
<keyword evidence="6" id="KW-0145">Chemotaxis</keyword>
<evidence type="ECO:0000256" key="5">
    <source>
        <dbReference type="ARBA" id="ARBA00022475"/>
    </source>
</evidence>
<evidence type="ECO:0000256" key="3">
    <source>
        <dbReference type="ARBA" id="ARBA00011049"/>
    </source>
</evidence>
<dbReference type="PANTHER" id="PTHR30034">
    <property type="entry name" value="FLAGELLAR MOTOR SWITCH PROTEIN FLIM"/>
    <property type="match status" value="1"/>
</dbReference>
<feature type="compositionally biased region" description="Acidic residues" evidence="10">
    <location>
        <begin position="338"/>
        <end position="349"/>
    </location>
</feature>
<keyword evidence="7" id="KW-0283">Flagellar rotation</keyword>
<dbReference type="Gene3D" id="2.30.330.10">
    <property type="entry name" value="SpoA-like"/>
    <property type="match status" value="1"/>
</dbReference>